<dbReference type="EMBL" id="VLLF01000001">
    <property type="protein sequence ID" value="TWI93267.1"/>
    <property type="molecule type" value="Genomic_DNA"/>
</dbReference>
<keyword evidence="3" id="KW-1185">Reference proteome</keyword>
<accession>A0A562THY1</accession>
<dbReference type="OrthoDB" id="8454255at2"/>
<evidence type="ECO:0000313" key="3">
    <source>
        <dbReference type="Proteomes" id="UP000320593"/>
    </source>
</evidence>
<dbReference type="AlphaFoldDB" id="A0A562THY1"/>
<proteinExistence type="predicted"/>
<evidence type="ECO:0000256" key="1">
    <source>
        <dbReference type="SAM" id="MobiDB-lite"/>
    </source>
</evidence>
<gene>
    <name evidence="2" type="ORF">JM93_00822</name>
</gene>
<sequence>MGTLLDFASAPRPTSRLKSRDEGLARARNKENGEVILFPGVRYERTSLDLSARITTIGAKADMGSTDRDR</sequence>
<dbReference type="RefSeq" id="WP_145340747.1">
    <property type="nucleotide sequence ID" value="NZ_SMLY01000060.1"/>
</dbReference>
<reference evidence="2 3" key="1">
    <citation type="submission" date="2019-07" db="EMBL/GenBank/DDBJ databases">
        <title>Genomic Encyclopedia of Archaeal and Bacterial Type Strains, Phase II (KMG-II): from individual species to whole genera.</title>
        <authorList>
            <person name="Goeker M."/>
        </authorList>
    </citation>
    <scope>NUCLEOTIDE SEQUENCE [LARGE SCALE GENOMIC DNA]</scope>
    <source>
        <strain evidence="2 3">ATCC BAA-252</strain>
    </source>
</reference>
<protein>
    <submittedName>
        <fullName evidence="2">Uncharacterized protein</fullName>
    </submittedName>
</protein>
<comment type="caution">
    <text evidence="2">The sequence shown here is derived from an EMBL/GenBank/DDBJ whole genome shotgun (WGS) entry which is preliminary data.</text>
</comment>
<name>A0A562THY1_9HYPH</name>
<feature type="region of interest" description="Disordered" evidence="1">
    <location>
        <begin position="1"/>
        <end position="25"/>
    </location>
</feature>
<dbReference type="Proteomes" id="UP000320593">
    <property type="component" value="Unassembled WGS sequence"/>
</dbReference>
<organism evidence="2 3">
    <name type="scientific">Roseibium hamelinense</name>
    <dbReference type="NCBI Taxonomy" id="150831"/>
    <lineage>
        <taxon>Bacteria</taxon>
        <taxon>Pseudomonadati</taxon>
        <taxon>Pseudomonadota</taxon>
        <taxon>Alphaproteobacteria</taxon>
        <taxon>Hyphomicrobiales</taxon>
        <taxon>Stappiaceae</taxon>
        <taxon>Roseibium</taxon>
    </lineage>
</organism>
<evidence type="ECO:0000313" key="2">
    <source>
        <dbReference type="EMBL" id="TWI93267.1"/>
    </source>
</evidence>